<evidence type="ECO:0000256" key="5">
    <source>
        <dbReference type="SAM" id="SignalP"/>
    </source>
</evidence>
<keyword evidence="8" id="KW-1185">Reference proteome</keyword>
<dbReference type="Gene3D" id="2.40.128.200">
    <property type="match status" value="1"/>
</dbReference>
<protein>
    <submittedName>
        <fullName evidence="7">Membrane-bound inhibitor of C-type lysozyme</fullName>
    </submittedName>
</protein>
<dbReference type="RefSeq" id="WP_307468879.1">
    <property type="nucleotide sequence ID" value="NZ_JAURUR010000019.1"/>
</dbReference>
<evidence type="ECO:0000256" key="1">
    <source>
        <dbReference type="ARBA" id="ARBA00022729"/>
    </source>
</evidence>
<gene>
    <name evidence="7" type="ORF">QO006_003537</name>
</gene>
<feature type="signal peptide" evidence="5">
    <location>
        <begin position="1"/>
        <end position="23"/>
    </location>
</feature>
<keyword evidence="1 5" id="KW-0732">Signal</keyword>
<dbReference type="EMBL" id="JAURUR010000019">
    <property type="protein sequence ID" value="MDP9766073.1"/>
    <property type="molecule type" value="Genomic_DNA"/>
</dbReference>
<dbReference type="Proteomes" id="UP001232163">
    <property type="component" value="Unassembled WGS sequence"/>
</dbReference>
<keyword evidence="3" id="KW-0564">Palmitate</keyword>
<keyword evidence="4" id="KW-0449">Lipoprotein</keyword>
<evidence type="ECO:0000313" key="7">
    <source>
        <dbReference type="EMBL" id="MDP9766073.1"/>
    </source>
</evidence>
<proteinExistence type="predicted"/>
<evidence type="ECO:0000256" key="2">
    <source>
        <dbReference type="ARBA" id="ARBA00023136"/>
    </source>
</evidence>
<keyword evidence="2" id="KW-0472">Membrane</keyword>
<evidence type="ECO:0000256" key="4">
    <source>
        <dbReference type="ARBA" id="ARBA00023288"/>
    </source>
</evidence>
<feature type="chain" id="PRO_5047374694" evidence="5">
    <location>
        <begin position="24"/>
        <end position="122"/>
    </location>
</feature>
<organism evidence="7 8">
    <name type="scientific">Deinococcus enclensis</name>
    <dbReference type="NCBI Taxonomy" id="1049582"/>
    <lineage>
        <taxon>Bacteria</taxon>
        <taxon>Thermotogati</taxon>
        <taxon>Deinococcota</taxon>
        <taxon>Deinococci</taxon>
        <taxon>Deinococcales</taxon>
        <taxon>Deinococcaceae</taxon>
        <taxon>Deinococcus</taxon>
    </lineage>
</organism>
<evidence type="ECO:0000256" key="3">
    <source>
        <dbReference type="ARBA" id="ARBA00023139"/>
    </source>
</evidence>
<dbReference type="InterPro" id="IPR018660">
    <property type="entry name" value="MliC"/>
</dbReference>
<accession>A0ABT9MHK0</accession>
<evidence type="ECO:0000259" key="6">
    <source>
        <dbReference type="Pfam" id="PF09864"/>
    </source>
</evidence>
<dbReference type="InterPro" id="IPR036328">
    <property type="entry name" value="MliC_sf"/>
</dbReference>
<feature type="domain" description="C-type lysozyme inhibitor" evidence="6">
    <location>
        <begin position="32"/>
        <end position="102"/>
    </location>
</feature>
<comment type="caution">
    <text evidence="7">The sequence shown here is derived from an EMBL/GenBank/DDBJ whole genome shotgun (WGS) entry which is preliminary data.</text>
</comment>
<dbReference type="Pfam" id="PF09864">
    <property type="entry name" value="MliC"/>
    <property type="match status" value="1"/>
</dbReference>
<name>A0ABT9MHK0_9DEIO</name>
<sequence length="122" mass="12796">MILRNIALTVAAMLGGTGFAAPAAISYRTFHYTCDGSRKVSVSYVNFGMRGTQFAVLTWNGRQYGLASAVSASGARYAALAGPAGTGGLEWWEHQGEATLSAFVGLDTSVTRPLLTGCRTGR</sequence>
<evidence type="ECO:0000313" key="8">
    <source>
        <dbReference type="Proteomes" id="UP001232163"/>
    </source>
</evidence>
<reference evidence="7 8" key="1">
    <citation type="submission" date="2023-07" db="EMBL/GenBank/DDBJ databases">
        <title>Genomic Encyclopedia of Type Strains, Phase IV (KMG-IV): sequencing the most valuable type-strain genomes for metagenomic binning, comparative biology and taxonomic classification.</title>
        <authorList>
            <person name="Goeker M."/>
        </authorList>
    </citation>
    <scope>NUCLEOTIDE SEQUENCE [LARGE SCALE GENOMIC DNA]</scope>
    <source>
        <strain evidence="7 8">NIO-1023</strain>
    </source>
</reference>
<dbReference type="SUPFAM" id="SSF141488">
    <property type="entry name" value="YdhA-like"/>
    <property type="match status" value="1"/>
</dbReference>